<evidence type="ECO:0000313" key="1">
    <source>
        <dbReference type="EMBL" id="TNN63264.1"/>
    </source>
</evidence>
<reference evidence="1 2" key="1">
    <citation type="submission" date="2019-03" db="EMBL/GenBank/DDBJ databases">
        <title>First draft genome of Liparis tanakae, snailfish: a comprehensive survey of snailfish specific genes.</title>
        <authorList>
            <person name="Kim W."/>
            <person name="Song I."/>
            <person name="Jeong J.-H."/>
            <person name="Kim D."/>
            <person name="Kim S."/>
            <person name="Ryu S."/>
            <person name="Song J.Y."/>
            <person name="Lee S.K."/>
        </authorList>
    </citation>
    <scope>NUCLEOTIDE SEQUENCE [LARGE SCALE GENOMIC DNA]</scope>
    <source>
        <tissue evidence="1">Muscle</tissue>
    </source>
</reference>
<proteinExistence type="predicted"/>
<dbReference type="AlphaFoldDB" id="A0A4Z2HED3"/>
<name>A0A4Z2HED3_9TELE</name>
<evidence type="ECO:0000313" key="2">
    <source>
        <dbReference type="Proteomes" id="UP000314294"/>
    </source>
</evidence>
<gene>
    <name evidence="1" type="ORF">EYF80_026515</name>
</gene>
<accession>A0A4Z2HED3</accession>
<dbReference type="EMBL" id="SRLO01000277">
    <property type="protein sequence ID" value="TNN63264.1"/>
    <property type="molecule type" value="Genomic_DNA"/>
</dbReference>
<dbReference type="Proteomes" id="UP000314294">
    <property type="component" value="Unassembled WGS sequence"/>
</dbReference>
<organism evidence="1 2">
    <name type="scientific">Liparis tanakae</name>
    <name type="common">Tanaka's snailfish</name>
    <dbReference type="NCBI Taxonomy" id="230148"/>
    <lineage>
        <taxon>Eukaryota</taxon>
        <taxon>Metazoa</taxon>
        <taxon>Chordata</taxon>
        <taxon>Craniata</taxon>
        <taxon>Vertebrata</taxon>
        <taxon>Euteleostomi</taxon>
        <taxon>Actinopterygii</taxon>
        <taxon>Neopterygii</taxon>
        <taxon>Teleostei</taxon>
        <taxon>Neoteleostei</taxon>
        <taxon>Acanthomorphata</taxon>
        <taxon>Eupercaria</taxon>
        <taxon>Perciformes</taxon>
        <taxon>Cottioidei</taxon>
        <taxon>Cottales</taxon>
        <taxon>Liparidae</taxon>
        <taxon>Liparis</taxon>
    </lineage>
</organism>
<comment type="caution">
    <text evidence="1">The sequence shown here is derived from an EMBL/GenBank/DDBJ whole genome shotgun (WGS) entry which is preliminary data.</text>
</comment>
<sequence length="84" mass="9835">MRRLANPHIQRLEAALEDTRAIAAHRALEESQLIPDRRRSKGPEFRNPDSQRAFLAEENHVDRLPFTELLCYLMAVQKDKRKAQ</sequence>
<protein>
    <submittedName>
        <fullName evidence="1">Uncharacterized protein</fullName>
    </submittedName>
</protein>
<keyword evidence="2" id="KW-1185">Reference proteome</keyword>